<accession>A0A812V517</accession>
<name>A0A812V517_9DINO</name>
<dbReference type="AlphaFoldDB" id="A0A812V517"/>
<gene>
    <name evidence="1" type="ORF">SNAT2548_LOCUS34071</name>
</gene>
<evidence type="ECO:0000313" key="1">
    <source>
        <dbReference type="EMBL" id="CAE7598838.1"/>
    </source>
</evidence>
<protein>
    <submittedName>
        <fullName evidence="1">Uncharacterized protein</fullName>
    </submittedName>
</protein>
<sequence length="136" mass="15321">MLAARGGLQGLFFRARDRTTLEVSDDGSAVLEDNFVLLSGAFTVRIRWRGAVVSEGRGPAQLRWVSSQAAIFCAVFPTPYVVDRPSVAERLRKDPWELQAMLRARVHDQERRLMVLNRVGQGCLVFMQDADGRRQC</sequence>
<evidence type="ECO:0000313" key="2">
    <source>
        <dbReference type="Proteomes" id="UP000604046"/>
    </source>
</evidence>
<comment type="caution">
    <text evidence="1">The sequence shown here is derived from an EMBL/GenBank/DDBJ whole genome shotgun (WGS) entry which is preliminary data.</text>
</comment>
<dbReference type="EMBL" id="CAJNDS010002791">
    <property type="protein sequence ID" value="CAE7598838.1"/>
    <property type="molecule type" value="Genomic_DNA"/>
</dbReference>
<organism evidence="1 2">
    <name type="scientific">Symbiodinium natans</name>
    <dbReference type="NCBI Taxonomy" id="878477"/>
    <lineage>
        <taxon>Eukaryota</taxon>
        <taxon>Sar</taxon>
        <taxon>Alveolata</taxon>
        <taxon>Dinophyceae</taxon>
        <taxon>Suessiales</taxon>
        <taxon>Symbiodiniaceae</taxon>
        <taxon>Symbiodinium</taxon>
    </lineage>
</organism>
<reference evidence="1" key="1">
    <citation type="submission" date="2021-02" db="EMBL/GenBank/DDBJ databases">
        <authorList>
            <person name="Dougan E. K."/>
            <person name="Rhodes N."/>
            <person name="Thang M."/>
            <person name="Chan C."/>
        </authorList>
    </citation>
    <scope>NUCLEOTIDE SEQUENCE</scope>
</reference>
<keyword evidence="2" id="KW-1185">Reference proteome</keyword>
<proteinExistence type="predicted"/>
<dbReference type="Proteomes" id="UP000604046">
    <property type="component" value="Unassembled WGS sequence"/>
</dbReference>
<dbReference type="OrthoDB" id="10479272at2759"/>